<protein>
    <recommendedName>
        <fullName evidence="3">DNA polymerase Y family protein</fullName>
    </recommendedName>
</protein>
<dbReference type="RefSeq" id="WP_139114835.1">
    <property type="nucleotide sequence ID" value="NZ_CP023449.1"/>
</dbReference>
<organism evidence="1 2">
    <name type="scientific">Rhizorhabdus dicambivorans</name>
    <dbReference type="NCBI Taxonomy" id="1850238"/>
    <lineage>
        <taxon>Bacteria</taxon>
        <taxon>Pseudomonadati</taxon>
        <taxon>Pseudomonadota</taxon>
        <taxon>Alphaproteobacteria</taxon>
        <taxon>Sphingomonadales</taxon>
        <taxon>Sphingomonadaceae</taxon>
        <taxon>Rhizorhabdus</taxon>
    </lineage>
</organism>
<dbReference type="InterPro" id="IPR043502">
    <property type="entry name" value="DNA/RNA_pol_sf"/>
</dbReference>
<dbReference type="Proteomes" id="UP000218934">
    <property type="component" value="Unassembled WGS sequence"/>
</dbReference>
<name>A0A2A4FQE9_9SPHN</name>
<evidence type="ECO:0000313" key="2">
    <source>
        <dbReference type="Proteomes" id="UP000218934"/>
    </source>
</evidence>
<evidence type="ECO:0008006" key="3">
    <source>
        <dbReference type="Google" id="ProtNLM"/>
    </source>
</evidence>
<evidence type="ECO:0000313" key="1">
    <source>
        <dbReference type="EMBL" id="PCE39668.1"/>
    </source>
</evidence>
<dbReference type="EMBL" id="NWUF01000054">
    <property type="protein sequence ID" value="PCE39668.1"/>
    <property type="molecule type" value="Genomic_DNA"/>
</dbReference>
<sequence>MRHAIAVYLPTWPTDRLRRQCGALPSDQPLVLSTRQAGRRTVFAADAEPQALGLWPGMPLAQAQAMVPRLALRTAP</sequence>
<reference evidence="1 2" key="1">
    <citation type="submission" date="2017-09" db="EMBL/GenBank/DDBJ databases">
        <title>The Catabolism of 3,6-Dichlorosalicylic acid is Initiated by the Cytochrome P450 Monooxygenase DsmABC in Rhizorhabdus dicambivorans Ndbn-20.</title>
        <authorList>
            <person name="Na L."/>
        </authorList>
    </citation>
    <scope>NUCLEOTIDE SEQUENCE [LARGE SCALE GENOMIC DNA]</scope>
    <source>
        <strain evidence="1 2">Ndbn-20m</strain>
    </source>
</reference>
<gene>
    <name evidence="1" type="ORF">COO09_24335</name>
</gene>
<accession>A0A2A4FQE9</accession>
<proteinExistence type="predicted"/>
<dbReference type="OrthoDB" id="9788640at2"/>
<dbReference type="AlphaFoldDB" id="A0A2A4FQE9"/>
<dbReference type="SUPFAM" id="SSF56672">
    <property type="entry name" value="DNA/RNA polymerases"/>
    <property type="match status" value="1"/>
</dbReference>
<keyword evidence="2" id="KW-1185">Reference proteome</keyword>
<comment type="caution">
    <text evidence="1">The sequence shown here is derived from an EMBL/GenBank/DDBJ whole genome shotgun (WGS) entry which is preliminary data.</text>
</comment>